<organism evidence="2 3">
    <name type="scientific">Gossypium arboreum</name>
    <name type="common">Tree cotton</name>
    <name type="synonym">Gossypium nanking</name>
    <dbReference type="NCBI Taxonomy" id="29729"/>
    <lineage>
        <taxon>Eukaryota</taxon>
        <taxon>Viridiplantae</taxon>
        <taxon>Streptophyta</taxon>
        <taxon>Embryophyta</taxon>
        <taxon>Tracheophyta</taxon>
        <taxon>Spermatophyta</taxon>
        <taxon>Magnoliopsida</taxon>
        <taxon>eudicotyledons</taxon>
        <taxon>Gunneridae</taxon>
        <taxon>Pentapetalae</taxon>
        <taxon>rosids</taxon>
        <taxon>malvids</taxon>
        <taxon>Malvales</taxon>
        <taxon>Malvaceae</taxon>
        <taxon>Malvoideae</taxon>
        <taxon>Gossypium</taxon>
    </lineage>
</organism>
<gene>
    <name evidence="2" type="ORF">F383_32852</name>
</gene>
<sequence>MMSYGLSINTKKKRKFSEKENRRAFPGFSDLCQTRLRSPGSCVHAIHAPPYTTVRKVQNLHFPWRIAGTIEDLTARSGLALIRAPITTRYRAWNHGTDGGDDDGHWNGAKRV</sequence>
<feature type="region of interest" description="Disordered" evidence="1">
    <location>
        <begin position="93"/>
        <end position="112"/>
    </location>
</feature>
<protein>
    <submittedName>
        <fullName evidence="2">RNA2 polyprotein</fullName>
    </submittedName>
</protein>
<feature type="region of interest" description="Disordered" evidence="1">
    <location>
        <begin position="1"/>
        <end position="20"/>
    </location>
</feature>
<keyword evidence="3" id="KW-1185">Reference proteome</keyword>
<evidence type="ECO:0000256" key="1">
    <source>
        <dbReference type="SAM" id="MobiDB-lite"/>
    </source>
</evidence>
<evidence type="ECO:0000313" key="3">
    <source>
        <dbReference type="Proteomes" id="UP000032142"/>
    </source>
</evidence>
<evidence type="ECO:0000313" key="2">
    <source>
        <dbReference type="EMBL" id="KHG25725.1"/>
    </source>
</evidence>
<dbReference type="Proteomes" id="UP000032142">
    <property type="component" value="Unassembled WGS sequence"/>
</dbReference>
<proteinExistence type="predicted"/>
<dbReference type="AlphaFoldDB" id="A0A0B0PL60"/>
<reference evidence="3" key="1">
    <citation type="submission" date="2014-09" db="EMBL/GenBank/DDBJ databases">
        <authorList>
            <person name="Mudge J."/>
            <person name="Ramaraj T."/>
            <person name="Lindquist I.E."/>
            <person name="Bharti A.K."/>
            <person name="Sundararajan A."/>
            <person name="Cameron C.T."/>
            <person name="Woodward J.E."/>
            <person name="May G.D."/>
            <person name="Brubaker C."/>
            <person name="Broadhvest J."/>
            <person name="Wilkins T.A."/>
        </authorList>
    </citation>
    <scope>NUCLEOTIDE SEQUENCE</scope>
    <source>
        <strain evidence="3">cv. AKA8401</strain>
    </source>
</reference>
<name>A0A0B0PL60_GOSAR</name>
<accession>A0A0B0PL60</accession>
<dbReference type="EMBL" id="KN433550">
    <property type="protein sequence ID" value="KHG25725.1"/>
    <property type="molecule type" value="Genomic_DNA"/>
</dbReference>